<evidence type="ECO:0000256" key="1">
    <source>
        <dbReference type="SAM" id="MobiDB-lite"/>
    </source>
</evidence>
<reference evidence="5 6" key="1">
    <citation type="submission" date="2018-12" db="EMBL/GenBank/DDBJ databases">
        <authorList>
            <consortium name="Pathogen Informatics"/>
        </authorList>
    </citation>
    <scope>NUCLEOTIDE SEQUENCE [LARGE SCALE GENOMIC DNA]</scope>
    <source>
        <strain evidence="3 6">NCTC10036</strain>
        <strain evidence="4 7">NCTC12971</strain>
        <strain evidence="2 5">NCTC9419</strain>
    </source>
</reference>
<evidence type="ECO:0000313" key="4">
    <source>
        <dbReference type="EMBL" id="VTP60677.1"/>
    </source>
</evidence>
<dbReference type="RefSeq" id="WP_015671125.1">
    <property type="nucleotide sequence ID" value="NZ_CAMIPJ010000009.1"/>
</dbReference>
<evidence type="ECO:0000313" key="7">
    <source>
        <dbReference type="Proteomes" id="UP000307968"/>
    </source>
</evidence>
<dbReference type="GeneID" id="61764461"/>
<feature type="region of interest" description="Disordered" evidence="1">
    <location>
        <begin position="68"/>
        <end position="104"/>
    </location>
</feature>
<name>A0A140F0K8_SERRU</name>
<dbReference type="Proteomes" id="UP000281904">
    <property type="component" value="Chromosome"/>
</dbReference>
<dbReference type="EMBL" id="LR590463">
    <property type="protein sequence ID" value="VTP60677.1"/>
    <property type="molecule type" value="Genomic_DNA"/>
</dbReference>
<dbReference type="AlphaFoldDB" id="A0A140F0K8"/>
<proteinExistence type="predicted"/>
<protein>
    <submittedName>
        <fullName evidence="2">Uncharacterized protein</fullName>
    </submittedName>
</protein>
<gene>
    <name evidence="3" type="ORF">NCTC10036_00514</name>
    <name evidence="4" type="ORF">NCTC12971_01164</name>
    <name evidence="2" type="ORF">NCTC9419_03691</name>
</gene>
<evidence type="ECO:0000313" key="3">
    <source>
        <dbReference type="EMBL" id="VEI61529.1"/>
    </source>
</evidence>
<dbReference type="KEGG" id="srz:AXX16_4158"/>
<sequence length="203" mass="22826">MILRIARWLFQLPGRLFGMVFSRRLTTFIFFMLVALGAIAVKRYLRTDPQAEPLSPAAQPHYDIQRDVSPREARGQCGGPLHDNQGSPWPDSAGYLRQPDAQERGRTQRITLDNQHNAFAVRVKLSSAENPQYVADLFIPAAASFSIQTSAAERYVMKVKNIQSGCSYRSQPFALASDHNWRLPISLHSHGKVQFQAIDAGQF</sequence>
<dbReference type="Proteomes" id="UP000307968">
    <property type="component" value="Chromosome"/>
</dbReference>
<dbReference type="EMBL" id="LR134493">
    <property type="protein sequence ID" value="VEI61529.1"/>
    <property type="molecule type" value="Genomic_DNA"/>
</dbReference>
<dbReference type="Proteomes" id="UP000271603">
    <property type="component" value="Chromosome"/>
</dbReference>
<dbReference type="EMBL" id="LR134155">
    <property type="protein sequence ID" value="VEA72099.1"/>
    <property type="molecule type" value="Genomic_DNA"/>
</dbReference>
<organism evidence="2 5">
    <name type="scientific">Serratia rubidaea</name>
    <name type="common">Serratia marinorubra</name>
    <dbReference type="NCBI Taxonomy" id="61652"/>
    <lineage>
        <taxon>Bacteria</taxon>
        <taxon>Pseudomonadati</taxon>
        <taxon>Pseudomonadota</taxon>
        <taxon>Gammaproteobacteria</taxon>
        <taxon>Enterobacterales</taxon>
        <taxon>Yersiniaceae</taxon>
        <taxon>Serratia</taxon>
    </lineage>
</organism>
<evidence type="ECO:0000313" key="2">
    <source>
        <dbReference type="EMBL" id="VEA72099.1"/>
    </source>
</evidence>
<evidence type="ECO:0000313" key="6">
    <source>
        <dbReference type="Proteomes" id="UP000281904"/>
    </source>
</evidence>
<evidence type="ECO:0000313" key="5">
    <source>
        <dbReference type="Proteomes" id="UP000271603"/>
    </source>
</evidence>
<accession>A0A140F0K8</accession>